<keyword evidence="8" id="KW-0067">ATP-binding</keyword>
<dbReference type="Pfam" id="PF02518">
    <property type="entry name" value="HATPase_c"/>
    <property type="match status" value="1"/>
</dbReference>
<dbReference type="Pfam" id="PF08447">
    <property type="entry name" value="PAS_3"/>
    <property type="match status" value="1"/>
</dbReference>
<feature type="domain" description="PAC" evidence="15">
    <location>
        <begin position="449"/>
        <end position="501"/>
    </location>
</feature>
<dbReference type="PROSITE" id="PS50112">
    <property type="entry name" value="PAS"/>
    <property type="match status" value="3"/>
</dbReference>
<dbReference type="SMART" id="SM00086">
    <property type="entry name" value="PAC"/>
    <property type="match status" value="3"/>
</dbReference>
<name>A0A644VSN3_9ZZZZ</name>
<dbReference type="InterPro" id="IPR005467">
    <property type="entry name" value="His_kinase_dom"/>
</dbReference>
<dbReference type="InterPro" id="IPR013655">
    <property type="entry name" value="PAS_fold_3"/>
</dbReference>
<dbReference type="NCBIfam" id="TIGR00229">
    <property type="entry name" value="sensory_box"/>
    <property type="match status" value="3"/>
</dbReference>
<dbReference type="PANTHER" id="PTHR43047:SF72">
    <property type="entry name" value="OSMOSENSING HISTIDINE PROTEIN KINASE SLN1"/>
    <property type="match status" value="1"/>
</dbReference>
<dbReference type="CDD" id="cd00082">
    <property type="entry name" value="HisKA"/>
    <property type="match status" value="1"/>
</dbReference>
<keyword evidence="11" id="KW-0175">Coiled coil</keyword>
<dbReference type="InterPro" id="IPR036097">
    <property type="entry name" value="HisK_dim/P_sf"/>
</dbReference>
<dbReference type="Gene3D" id="3.40.50.2300">
    <property type="match status" value="1"/>
</dbReference>
<dbReference type="SUPFAM" id="SSF47384">
    <property type="entry name" value="Homodimeric domain of signal transducing histidine kinase"/>
    <property type="match status" value="1"/>
</dbReference>
<feature type="domain" description="PAS" evidence="14">
    <location>
        <begin position="254"/>
        <end position="300"/>
    </location>
</feature>
<dbReference type="Gene3D" id="1.10.287.130">
    <property type="match status" value="1"/>
</dbReference>
<evidence type="ECO:0000256" key="7">
    <source>
        <dbReference type="ARBA" id="ARBA00022777"/>
    </source>
</evidence>
<dbReference type="PROSITE" id="PS50110">
    <property type="entry name" value="RESPONSE_REGULATORY"/>
    <property type="match status" value="1"/>
</dbReference>
<evidence type="ECO:0000256" key="2">
    <source>
        <dbReference type="ARBA" id="ARBA00004370"/>
    </source>
</evidence>
<feature type="coiled-coil region" evidence="11">
    <location>
        <begin position="492"/>
        <end position="558"/>
    </location>
</feature>
<evidence type="ECO:0000256" key="8">
    <source>
        <dbReference type="ARBA" id="ARBA00022840"/>
    </source>
</evidence>
<keyword evidence="4" id="KW-0597">Phosphoprotein</keyword>
<evidence type="ECO:0000256" key="1">
    <source>
        <dbReference type="ARBA" id="ARBA00000085"/>
    </source>
</evidence>
<feature type="domain" description="PAS" evidence="14">
    <location>
        <begin position="376"/>
        <end position="433"/>
    </location>
</feature>
<sequence>MDEKSLNAILNSPILGYAYHRIVLDDKGMPVDYVFLEVNKAFENLTGLKRENILNKSIKETLPGIAEGDFDWIDFYGEVALKGLEKNFDQYSLPLDKWYRVQVYSPEKNHFATIFIDISDSKKTEEDLRKSEEKYRKLIENSHEIIYQLSKEGHFLFVSPAWTYMLGHLPEQVVGHSFTEFVYEEDWENCFAFLNNLLVTGERISGVEYRVRHIDGSWHWHSSSASPIFDHEKKIIGFDGVARDITEKRKSDDLLRKLSLAVEQSPVSVVITDLNASVEYVNKKFTDLTGYSSDELIGRNPRVLKSGEHPRAFYVDLWDTLKSGKAWKGEFHNRKKDGDLFWELASISPITNDKGEITHYLGIKEDITERKLSEKQLHKFSKVVEQSPNMILITDLNYVIEYVNPSFSRVSGYSQEDIVGRQYKFLKLAMADEPEYEELWTALREGHVWHGENIDKRKNGELYWQDVSINPILDENGQTIHFVSIMQDISGRKKVEEELQELNLSLEQKVMERTSELSITNEFLMKEVIARKKHETELKLARNEAEKANKAKSEFISRMSHELRTPMNSILGFAQLFSMGELSPVQRRGVDHILTSGNHLLKLINEVLDISKIEAGKMSLSVEQIKVKEAISEAIDLVHPLTINPQITICYIPHETDDLSIKADKQRVIQVLVNILTNAIKYNKKGGTVTVEAFVEPGDVAENDRVKIAIKDTGVGIAEKDINKLFIPFERLANTEMQIEGTGLGLSIAKELTALMDGEISVQSKSGEGSTFFITLPHVSHDKLNLSGLNGSDVVSSNNKKAKGTVLYIEDNHSNIELVEQVLTTHRPDIKLICSKYGKQTIDLAIEHAPDLILLDLDLPDTHGSEVIRELKQHRQTKHIPVVIISADAMPYRIKSLMKSGAERYLTKPLDVLELLQEIDKYQKK</sequence>
<dbReference type="InterPro" id="IPR011006">
    <property type="entry name" value="CheY-like_superfamily"/>
</dbReference>
<evidence type="ECO:0000256" key="11">
    <source>
        <dbReference type="SAM" id="Coils"/>
    </source>
</evidence>
<dbReference type="Pfam" id="PF13426">
    <property type="entry name" value="PAS_9"/>
    <property type="match status" value="3"/>
</dbReference>
<dbReference type="FunFam" id="3.30.565.10:FF:000006">
    <property type="entry name" value="Sensor histidine kinase WalK"/>
    <property type="match status" value="1"/>
</dbReference>
<keyword evidence="7 16" id="KW-0418">Kinase</keyword>
<dbReference type="SUPFAM" id="SSF55785">
    <property type="entry name" value="PYP-like sensor domain (PAS domain)"/>
    <property type="match status" value="4"/>
</dbReference>
<comment type="subcellular location">
    <subcellularLocation>
        <location evidence="2">Membrane</location>
    </subcellularLocation>
</comment>
<dbReference type="InterPro" id="IPR000014">
    <property type="entry name" value="PAS"/>
</dbReference>
<dbReference type="Gene3D" id="3.30.450.20">
    <property type="entry name" value="PAS domain"/>
    <property type="match status" value="4"/>
</dbReference>
<dbReference type="EC" id="2.7.13.3" evidence="3"/>
<feature type="domain" description="PAC" evidence="15">
    <location>
        <begin position="327"/>
        <end position="379"/>
    </location>
</feature>
<dbReference type="FunFam" id="1.10.287.130:FF:000038">
    <property type="entry name" value="Sensory transduction histidine kinase"/>
    <property type="match status" value="1"/>
</dbReference>
<protein>
    <recommendedName>
        <fullName evidence="3">histidine kinase</fullName>
        <ecNumber evidence="3">2.7.13.3</ecNumber>
    </recommendedName>
</protein>
<feature type="domain" description="Response regulatory" evidence="13">
    <location>
        <begin position="805"/>
        <end position="923"/>
    </location>
</feature>
<accession>A0A644VSN3</accession>
<evidence type="ECO:0000256" key="5">
    <source>
        <dbReference type="ARBA" id="ARBA00022679"/>
    </source>
</evidence>
<dbReference type="Gene3D" id="3.30.565.10">
    <property type="entry name" value="Histidine kinase-like ATPase, C-terminal domain"/>
    <property type="match status" value="1"/>
</dbReference>
<evidence type="ECO:0000313" key="16">
    <source>
        <dbReference type="EMBL" id="MPL94297.1"/>
    </source>
</evidence>
<comment type="catalytic activity">
    <reaction evidence="1">
        <text>ATP + protein L-histidine = ADP + protein N-phospho-L-histidine.</text>
        <dbReference type="EC" id="2.7.13.3"/>
    </reaction>
</comment>
<evidence type="ECO:0000256" key="6">
    <source>
        <dbReference type="ARBA" id="ARBA00022741"/>
    </source>
</evidence>
<keyword evidence="6" id="KW-0547">Nucleotide-binding</keyword>
<dbReference type="PANTHER" id="PTHR43047">
    <property type="entry name" value="TWO-COMPONENT HISTIDINE PROTEIN KINASE"/>
    <property type="match status" value="1"/>
</dbReference>
<evidence type="ECO:0000256" key="9">
    <source>
        <dbReference type="ARBA" id="ARBA00023012"/>
    </source>
</evidence>
<dbReference type="InterPro" id="IPR004358">
    <property type="entry name" value="Sig_transdc_His_kin-like_C"/>
</dbReference>
<feature type="domain" description="PAC" evidence="15">
    <location>
        <begin position="205"/>
        <end position="257"/>
    </location>
</feature>
<dbReference type="InterPro" id="IPR003661">
    <property type="entry name" value="HisK_dim/P_dom"/>
</dbReference>
<feature type="domain" description="Histidine kinase" evidence="12">
    <location>
        <begin position="558"/>
        <end position="780"/>
    </location>
</feature>
<dbReference type="InterPro" id="IPR003594">
    <property type="entry name" value="HATPase_dom"/>
</dbReference>
<dbReference type="PROSITE" id="PS50113">
    <property type="entry name" value="PAC"/>
    <property type="match status" value="3"/>
</dbReference>
<dbReference type="SMART" id="SM00448">
    <property type="entry name" value="REC"/>
    <property type="match status" value="1"/>
</dbReference>
<dbReference type="InterPro" id="IPR001610">
    <property type="entry name" value="PAC"/>
</dbReference>
<dbReference type="SMART" id="SM00387">
    <property type="entry name" value="HATPase_c"/>
    <property type="match status" value="1"/>
</dbReference>
<keyword evidence="9" id="KW-0902">Two-component regulatory system</keyword>
<dbReference type="Pfam" id="PF00072">
    <property type="entry name" value="Response_reg"/>
    <property type="match status" value="1"/>
</dbReference>
<evidence type="ECO:0000256" key="3">
    <source>
        <dbReference type="ARBA" id="ARBA00012438"/>
    </source>
</evidence>
<dbReference type="SMART" id="SM00091">
    <property type="entry name" value="PAS"/>
    <property type="match status" value="4"/>
</dbReference>
<dbReference type="GO" id="GO:0005524">
    <property type="term" value="F:ATP binding"/>
    <property type="evidence" value="ECO:0007669"/>
    <property type="project" value="UniProtKB-KW"/>
</dbReference>
<reference evidence="16" key="1">
    <citation type="submission" date="2019-08" db="EMBL/GenBank/DDBJ databases">
        <authorList>
            <person name="Kucharzyk K."/>
            <person name="Murdoch R.W."/>
            <person name="Higgins S."/>
            <person name="Loffler F."/>
        </authorList>
    </citation>
    <scope>NUCLEOTIDE SEQUENCE</scope>
</reference>
<dbReference type="EMBL" id="VSSQ01000422">
    <property type="protein sequence ID" value="MPL94297.1"/>
    <property type="molecule type" value="Genomic_DNA"/>
</dbReference>
<dbReference type="CDD" id="cd00130">
    <property type="entry name" value="PAS"/>
    <property type="match status" value="3"/>
</dbReference>
<dbReference type="GO" id="GO:0005886">
    <property type="term" value="C:plasma membrane"/>
    <property type="evidence" value="ECO:0007669"/>
    <property type="project" value="TreeGrafter"/>
</dbReference>
<evidence type="ECO:0000256" key="10">
    <source>
        <dbReference type="ARBA" id="ARBA00023136"/>
    </source>
</evidence>
<organism evidence="16">
    <name type="scientific">bioreactor metagenome</name>
    <dbReference type="NCBI Taxonomy" id="1076179"/>
    <lineage>
        <taxon>unclassified sequences</taxon>
        <taxon>metagenomes</taxon>
        <taxon>ecological metagenomes</taxon>
    </lineage>
</organism>
<feature type="domain" description="PAS" evidence="14">
    <location>
        <begin position="131"/>
        <end position="201"/>
    </location>
</feature>
<dbReference type="InterPro" id="IPR035965">
    <property type="entry name" value="PAS-like_dom_sf"/>
</dbReference>
<dbReference type="AlphaFoldDB" id="A0A644VSN3"/>
<dbReference type="Pfam" id="PF00512">
    <property type="entry name" value="HisKA"/>
    <property type="match status" value="1"/>
</dbReference>
<evidence type="ECO:0000256" key="4">
    <source>
        <dbReference type="ARBA" id="ARBA00022553"/>
    </source>
</evidence>
<dbReference type="GO" id="GO:0000155">
    <property type="term" value="F:phosphorelay sensor kinase activity"/>
    <property type="evidence" value="ECO:0007669"/>
    <property type="project" value="InterPro"/>
</dbReference>
<dbReference type="InterPro" id="IPR036890">
    <property type="entry name" value="HATPase_C_sf"/>
</dbReference>
<dbReference type="SUPFAM" id="SSF55874">
    <property type="entry name" value="ATPase domain of HSP90 chaperone/DNA topoisomerase II/histidine kinase"/>
    <property type="match status" value="1"/>
</dbReference>
<evidence type="ECO:0000259" key="12">
    <source>
        <dbReference type="PROSITE" id="PS50109"/>
    </source>
</evidence>
<dbReference type="InterPro" id="IPR001789">
    <property type="entry name" value="Sig_transdc_resp-reg_receiver"/>
</dbReference>
<evidence type="ECO:0000259" key="14">
    <source>
        <dbReference type="PROSITE" id="PS50112"/>
    </source>
</evidence>
<dbReference type="SMART" id="SM00388">
    <property type="entry name" value="HisKA"/>
    <property type="match status" value="1"/>
</dbReference>
<evidence type="ECO:0000259" key="15">
    <source>
        <dbReference type="PROSITE" id="PS50113"/>
    </source>
</evidence>
<dbReference type="GO" id="GO:0009927">
    <property type="term" value="F:histidine phosphotransfer kinase activity"/>
    <property type="evidence" value="ECO:0007669"/>
    <property type="project" value="TreeGrafter"/>
</dbReference>
<evidence type="ECO:0000259" key="13">
    <source>
        <dbReference type="PROSITE" id="PS50110"/>
    </source>
</evidence>
<gene>
    <name evidence="16" type="primary">rcsC_99</name>
    <name evidence="16" type="ORF">SDC9_40449</name>
</gene>
<dbReference type="PRINTS" id="PR00344">
    <property type="entry name" value="BCTRLSENSOR"/>
</dbReference>
<dbReference type="InterPro" id="IPR000700">
    <property type="entry name" value="PAS-assoc_C"/>
</dbReference>
<keyword evidence="5 16" id="KW-0808">Transferase</keyword>
<keyword evidence="10" id="KW-0472">Membrane</keyword>
<dbReference type="SUPFAM" id="SSF52172">
    <property type="entry name" value="CheY-like"/>
    <property type="match status" value="1"/>
</dbReference>
<comment type="caution">
    <text evidence="16">The sequence shown here is derived from an EMBL/GenBank/DDBJ whole genome shotgun (WGS) entry which is preliminary data.</text>
</comment>
<proteinExistence type="predicted"/>
<dbReference type="PROSITE" id="PS50109">
    <property type="entry name" value="HIS_KIN"/>
    <property type="match status" value="1"/>
</dbReference>